<dbReference type="GO" id="GO:0019825">
    <property type="term" value="F:oxygen binding"/>
    <property type="evidence" value="ECO:0007669"/>
    <property type="project" value="InterPro"/>
</dbReference>
<keyword evidence="2" id="KW-1185">Reference proteome</keyword>
<dbReference type="Proteomes" id="UP000030111">
    <property type="component" value="Unassembled WGS sequence"/>
</dbReference>
<dbReference type="EMBL" id="JRLY01000005">
    <property type="protein sequence ID" value="KGO93236.1"/>
    <property type="molecule type" value="Genomic_DNA"/>
</dbReference>
<dbReference type="CDD" id="cd08916">
    <property type="entry name" value="TrHb3_P"/>
    <property type="match status" value="1"/>
</dbReference>
<evidence type="ECO:0000313" key="1">
    <source>
        <dbReference type="EMBL" id="KGO93236.1"/>
    </source>
</evidence>
<name>A0A0A2MNW1_9FLAO</name>
<dbReference type="eggNOG" id="COG2346">
    <property type="taxonomic scope" value="Bacteria"/>
</dbReference>
<dbReference type="InterPro" id="IPR012292">
    <property type="entry name" value="Globin/Proto"/>
</dbReference>
<comment type="caution">
    <text evidence="1">The sequence shown here is derived from an EMBL/GenBank/DDBJ whole genome shotgun (WGS) entry which is preliminary data.</text>
</comment>
<dbReference type="AlphaFoldDB" id="A0A0A2MNW1"/>
<gene>
    <name evidence="1" type="ORF">Q766_07980</name>
</gene>
<sequence>MKDIENRADLELLMSEFYNRLLADPAINYIFTDVAKTDIAAHLPHIVSFWEQVLFATGGYKTNVMQLHLELNGKEKLTNAHFDVWLGHFFNTTDALFAGSNSEKIKTRAQSIATVMKIKIYPS</sequence>
<reference evidence="1 2" key="1">
    <citation type="submission" date="2013-09" db="EMBL/GenBank/DDBJ databases">
        <authorList>
            <person name="Zeng Z."/>
            <person name="Chen C."/>
        </authorList>
    </citation>
    <scope>NUCLEOTIDE SEQUENCE [LARGE SCALE GENOMIC DNA]</scope>
    <source>
        <strain evidence="1 2">WB 4.1-42</strain>
    </source>
</reference>
<dbReference type="SUPFAM" id="SSF46458">
    <property type="entry name" value="Globin-like"/>
    <property type="match status" value="1"/>
</dbReference>
<dbReference type="OrthoDB" id="25954at2"/>
<dbReference type="GO" id="GO:0020037">
    <property type="term" value="F:heme binding"/>
    <property type="evidence" value="ECO:0007669"/>
    <property type="project" value="InterPro"/>
</dbReference>
<evidence type="ECO:0000313" key="2">
    <source>
        <dbReference type="Proteomes" id="UP000030111"/>
    </source>
</evidence>
<organism evidence="1 2">
    <name type="scientific">Flavobacterium subsaxonicum WB 4.1-42 = DSM 21790</name>
    <dbReference type="NCBI Taxonomy" id="1121898"/>
    <lineage>
        <taxon>Bacteria</taxon>
        <taxon>Pseudomonadati</taxon>
        <taxon>Bacteroidota</taxon>
        <taxon>Flavobacteriia</taxon>
        <taxon>Flavobacteriales</taxon>
        <taxon>Flavobacteriaceae</taxon>
        <taxon>Flavobacterium</taxon>
    </lineage>
</organism>
<dbReference type="RefSeq" id="WP_026990779.1">
    <property type="nucleotide sequence ID" value="NZ_AUGP01000018.1"/>
</dbReference>
<accession>A0A0A2MNW1</accession>
<dbReference type="Gene3D" id="1.10.490.10">
    <property type="entry name" value="Globins"/>
    <property type="match status" value="1"/>
</dbReference>
<proteinExistence type="predicted"/>
<dbReference type="STRING" id="1121898.GCA_000422725_01952"/>
<protein>
    <recommendedName>
        <fullName evidence="3">Globin</fullName>
    </recommendedName>
</protein>
<dbReference type="InterPro" id="IPR009050">
    <property type="entry name" value="Globin-like_sf"/>
</dbReference>
<evidence type="ECO:0008006" key="3">
    <source>
        <dbReference type="Google" id="ProtNLM"/>
    </source>
</evidence>